<proteinExistence type="predicted"/>
<evidence type="ECO:0000256" key="3">
    <source>
        <dbReference type="ARBA" id="ARBA00022679"/>
    </source>
</evidence>
<dbReference type="GO" id="GO:0042597">
    <property type="term" value="C:periplasmic space"/>
    <property type="evidence" value="ECO:0007669"/>
    <property type="project" value="UniProtKB-SubCell"/>
</dbReference>
<dbReference type="GO" id="GO:0016740">
    <property type="term" value="F:transferase activity"/>
    <property type="evidence" value="ECO:0007669"/>
    <property type="project" value="UniProtKB-KW"/>
</dbReference>
<evidence type="ECO:0000256" key="5">
    <source>
        <dbReference type="ARBA" id="ARBA00022764"/>
    </source>
</evidence>
<evidence type="ECO:0000313" key="9">
    <source>
        <dbReference type="EMBL" id="SLM50218.1"/>
    </source>
</evidence>
<dbReference type="RefSeq" id="WP_080888344.1">
    <property type="nucleotide sequence ID" value="NZ_LT828648.1"/>
</dbReference>
<sequence>MPKKQVFPLLTIGCAVGLLWSYGLFVSILDETIVGVSVGLRDVVVIAAVGVCLILALGQWTLKSQVLSSREAYAIGGGAIAILGAMLALDTAYSGYLSSQQPLRWDREISRVSDRNSWVGELYPDLFYPDHENYRLHKPSRVVEGFHFGDMYTPSMLKSKTLMESVLSRKYVKIAINEDGFRGGKAFDNARNARIVALGDSFTFGWGVNEEATWVGHLERSLGETIYNLGIHDSSPRQEYLLLEHLLDQGKLRLDHGLLLWLIFEGNDLEDSYDTVRPTSESTMTQVLDNTLLSGLWKIPRVIKHQSVVDIFRSGRATFLMSGAGRSGGAYWVDGIQLATPLYRSPRFGYKLFSPLQIERAKSTREYVASHPNRSALHRTIQDMAALSKKHGFEVVMLLAPSDARLYGSYFDDFPQASDRAHFLEAVSEEAGAVSFRVVNLSEALRSYAENELLYFRDDDHWNERGHEVVAEIVGKRLNVQRQSASRSNTVVQSLWKQRPT</sequence>
<name>A0A1W1IB06_9BACT</name>
<evidence type="ECO:0000313" key="10">
    <source>
        <dbReference type="Proteomes" id="UP000192042"/>
    </source>
</evidence>
<feature type="transmembrane region" description="Helical" evidence="7">
    <location>
        <begin position="40"/>
        <end position="60"/>
    </location>
</feature>
<keyword evidence="6" id="KW-0016">Alginate biosynthesis</keyword>
<dbReference type="OrthoDB" id="6362682at2"/>
<dbReference type="Gene3D" id="3.40.50.1110">
    <property type="entry name" value="SGNH hydrolase"/>
    <property type="match status" value="2"/>
</dbReference>
<evidence type="ECO:0000259" key="8">
    <source>
        <dbReference type="Pfam" id="PF16822"/>
    </source>
</evidence>
<feature type="transmembrane region" description="Helical" evidence="7">
    <location>
        <begin position="7"/>
        <end position="28"/>
    </location>
</feature>
<protein>
    <recommendedName>
        <fullName evidence="8">AlgX/AlgJ SGNH hydrolase-like domain-containing protein</fullName>
    </recommendedName>
</protein>
<evidence type="ECO:0000256" key="6">
    <source>
        <dbReference type="ARBA" id="ARBA00022841"/>
    </source>
</evidence>
<keyword evidence="3" id="KW-0808">Transferase</keyword>
<dbReference type="UniPathway" id="UPA00286"/>
<feature type="domain" description="AlgX/AlgJ SGNH hydrolase-like" evidence="8">
    <location>
        <begin position="370"/>
        <end position="489"/>
    </location>
</feature>
<dbReference type="STRING" id="1325564.NSJP_4051"/>
<accession>A0A1W1IB06</accession>
<keyword evidence="5" id="KW-0574">Periplasm</keyword>
<evidence type="ECO:0000256" key="2">
    <source>
        <dbReference type="ARBA" id="ARBA00005182"/>
    </source>
</evidence>
<keyword evidence="7" id="KW-0812">Transmembrane</keyword>
<dbReference type="EMBL" id="LT828648">
    <property type="protein sequence ID" value="SLM50218.1"/>
    <property type="molecule type" value="Genomic_DNA"/>
</dbReference>
<evidence type="ECO:0000256" key="4">
    <source>
        <dbReference type="ARBA" id="ARBA00022729"/>
    </source>
</evidence>
<organism evidence="9 10">
    <name type="scientific">Nitrospira japonica</name>
    <dbReference type="NCBI Taxonomy" id="1325564"/>
    <lineage>
        <taxon>Bacteria</taxon>
        <taxon>Pseudomonadati</taxon>
        <taxon>Nitrospirota</taxon>
        <taxon>Nitrospiria</taxon>
        <taxon>Nitrospirales</taxon>
        <taxon>Nitrospiraceae</taxon>
        <taxon>Nitrospira</taxon>
    </lineage>
</organism>
<evidence type="ECO:0000256" key="7">
    <source>
        <dbReference type="SAM" id="Phobius"/>
    </source>
</evidence>
<feature type="transmembrane region" description="Helical" evidence="7">
    <location>
        <begin position="72"/>
        <end position="93"/>
    </location>
</feature>
<dbReference type="AlphaFoldDB" id="A0A1W1IB06"/>
<dbReference type="InterPro" id="IPR031811">
    <property type="entry name" value="ALGX/ALGJ_SGNH-like"/>
</dbReference>
<dbReference type="Pfam" id="PF16822">
    <property type="entry name" value="ALGX"/>
    <property type="match status" value="1"/>
</dbReference>
<keyword evidence="7" id="KW-0472">Membrane</keyword>
<dbReference type="GO" id="GO:0042121">
    <property type="term" value="P:alginic acid biosynthetic process"/>
    <property type="evidence" value="ECO:0007669"/>
    <property type="project" value="UniProtKB-UniPathway"/>
</dbReference>
<keyword evidence="7" id="KW-1133">Transmembrane helix</keyword>
<gene>
    <name evidence="9" type="ORF">NSJP_4051</name>
</gene>
<dbReference type="SUPFAM" id="SSF52266">
    <property type="entry name" value="SGNH hydrolase"/>
    <property type="match status" value="1"/>
</dbReference>
<dbReference type="Proteomes" id="UP000192042">
    <property type="component" value="Chromosome I"/>
</dbReference>
<dbReference type="InterPro" id="IPR036514">
    <property type="entry name" value="SGNH_hydro_sf"/>
</dbReference>
<evidence type="ECO:0000256" key="1">
    <source>
        <dbReference type="ARBA" id="ARBA00004418"/>
    </source>
</evidence>
<reference evidence="9 10" key="1">
    <citation type="submission" date="2017-03" db="EMBL/GenBank/DDBJ databases">
        <authorList>
            <person name="Afonso C.L."/>
            <person name="Miller P.J."/>
            <person name="Scott M.A."/>
            <person name="Spackman E."/>
            <person name="Goraichik I."/>
            <person name="Dimitrov K.M."/>
            <person name="Suarez D.L."/>
            <person name="Swayne D.E."/>
        </authorList>
    </citation>
    <scope>NUCLEOTIDE SEQUENCE [LARGE SCALE GENOMIC DNA]</scope>
    <source>
        <strain evidence="9">Genome sequencing of Nitrospira japonica strain NJ11</strain>
    </source>
</reference>
<keyword evidence="10" id="KW-1185">Reference proteome</keyword>
<keyword evidence="4" id="KW-0732">Signal</keyword>
<comment type="subcellular location">
    <subcellularLocation>
        <location evidence="1">Periplasm</location>
    </subcellularLocation>
</comment>
<comment type="pathway">
    <text evidence="2">Glycan biosynthesis; alginate biosynthesis.</text>
</comment>
<dbReference type="KEGG" id="nja:NSJP_4051"/>
<dbReference type="GO" id="GO:0016788">
    <property type="term" value="F:hydrolase activity, acting on ester bonds"/>
    <property type="evidence" value="ECO:0007669"/>
    <property type="project" value="UniProtKB-ARBA"/>
</dbReference>